<dbReference type="Proteomes" id="UP000287547">
    <property type="component" value="Unassembled WGS sequence"/>
</dbReference>
<dbReference type="EMBL" id="QHKI01000132">
    <property type="protein sequence ID" value="RSM59621.1"/>
    <property type="molecule type" value="Genomic_DNA"/>
</dbReference>
<gene>
    <name evidence="2" type="ORF">DMH04_55605</name>
</gene>
<evidence type="ECO:0000313" key="2">
    <source>
        <dbReference type="EMBL" id="RSM59621.1"/>
    </source>
</evidence>
<sequence>MDRTEGQGRPPDHSEPTQQVDQGANQYDELDPEGDEVELTRQITSFDSASWLNITTIATFSM</sequence>
<dbReference type="AlphaFoldDB" id="A0A428XW99"/>
<evidence type="ECO:0000256" key="1">
    <source>
        <dbReference type="SAM" id="MobiDB-lite"/>
    </source>
</evidence>
<organism evidence="2 3">
    <name type="scientific">Kibdelosporangium aridum</name>
    <dbReference type="NCBI Taxonomy" id="2030"/>
    <lineage>
        <taxon>Bacteria</taxon>
        <taxon>Bacillati</taxon>
        <taxon>Actinomycetota</taxon>
        <taxon>Actinomycetes</taxon>
        <taxon>Pseudonocardiales</taxon>
        <taxon>Pseudonocardiaceae</taxon>
        <taxon>Kibdelosporangium</taxon>
    </lineage>
</organism>
<proteinExistence type="predicted"/>
<feature type="compositionally biased region" description="Polar residues" evidence="1">
    <location>
        <begin position="16"/>
        <end position="25"/>
    </location>
</feature>
<accession>A0A428XW99</accession>
<reference evidence="2 3" key="1">
    <citation type="submission" date="2018-05" db="EMBL/GenBank/DDBJ databases">
        <title>Evolution of GPA BGCs.</title>
        <authorList>
            <person name="Waglechner N."/>
            <person name="Wright G.D."/>
        </authorList>
    </citation>
    <scope>NUCLEOTIDE SEQUENCE [LARGE SCALE GENOMIC DNA]</scope>
    <source>
        <strain evidence="2 3">A82846</strain>
    </source>
</reference>
<dbReference type="RefSeq" id="WP_037275957.1">
    <property type="nucleotide sequence ID" value="NZ_QHKI01000132.1"/>
</dbReference>
<name>A0A428XW99_KIBAR</name>
<feature type="region of interest" description="Disordered" evidence="1">
    <location>
        <begin position="1"/>
        <end position="35"/>
    </location>
</feature>
<feature type="compositionally biased region" description="Basic and acidic residues" evidence="1">
    <location>
        <begin position="1"/>
        <end position="15"/>
    </location>
</feature>
<comment type="caution">
    <text evidence="2">The sequence shown here is derived from an EMBL/GenBank/DDBJ whole genome shotgun (WGS) entry which is preliminary data.</text>
</comment>
<protein>
    <submittedName>
        <fullName evidence="2">Uncharacterized protein</fullName>
    </submittedName>
</protein>
<evidence type="ECO:0000313" key="3">
    <source>
        <dbReference type="Proteomes" id="UP000287547"/>
    </source>
</evidence>